<keyword evidence="1" id="KW-0812">Transmembrane</keyword>
<dbReference type="InterPro" id="IPR052980">
    <property type="entry name" value="Crinkler_effector"/>
</dbReference>
<dbReference type="InterPro" id="IPR027417">
    <property type="entry name" value="P-loop_NTPase"/>
</dbReference>
<feature type="transmembrane region" description="Helical" evidence="1">
    <location>
        <begin position="96"/>
        <end position="115"/>
    </location>
</feature>
<sequence length="229" mass="25959">MLDWIVEIWVNDAEQAAGKGHVHILAVVPDASNDGVFKVCGDPFFSQFPTVDEVNGWLQFPTLLPLTEHQMLYVRSSYKSIADQALSKVDQNRRKYAIIAGTPGIGKSVFVYYVMWRLIKEKKRVLLFDSVGTFYFDSTTMLTCSTLPDKSNLKFWSTDLWCLVDSLDPTGITALPYLRCSILLASTPRRDYIGEFRKLVPTPVVLYMPLWTKEELGAIVHLYPKALGK</sequence>
<evidence type="ECO:0000313" key="3">
    <source>
        <dbReference type="Proteomes" id="UP000198211"/>
    </source>
</evidence>
<keyword evidence="1" id="KW-1133">Transmembrane helix</keyword>
<proteinExistence type="predicted"/>
<dbReference type="EMBL" id="NBNE01003071">
    <property type="protein sequence ID" value="OWZ08652.1"/>
    <property type="molecule type" value="Genomic_DNA"/>
</dbReference>
<dbReference type="OrthoDB" id="434211at2759"/>
<accession>A0A225VTK8</accession>
<evidence type="ECO:0000256" key="1">
    <source>
        <dbReference type="SAM" id="Phobius"/>
    </source>
</evidence>
<evidence type="ECO:0000313" key="2">
    <source>
        <dbReference type="EMBL" id="OWZ08652.1"/>
    </source>
</evidence>
<dbReference type="PANTHER" id="PTHR33129:SF3">
    <property type="entry name" value="HOT SPOT (RHS) PROTEIN, PUTATIVE-RELATED"/>
    <property type="match status" value="1"/>
</dbReference>
<protein>
    <submittedName>
        <fullName evidence="2">Crinkler (CRN)</fullName>
    </submittedName>
</protein>
<reference evidence="3" key="1">
    <citation type="submission" date="2017-03" db="EMBL/GenBank/DDBJ databases">
        <title>Phytopthora megakarya and P. palmivora, two closely related causual agents of cacao black pod achieved similar genome size and gene model numbers by different mechanisms.</title>
        <authorList>
            <person name="Ali S."/>
            <person name="Shao J."/>
            <person name="Larry D.J."/>
            <person name="Kronmiller B."/>
            <person name="Shen D."/>
            <person name="Strem M.D."/>
            <person name="Melnick R.L."/>
            <person name="Guiltinan M.J."/>
            <person name="Tyler B.M."/>
            <person name="Meinhardt L.W."/>
            <person name="Bailey B.A."/>
        </authorList>
    </citation>
    <scope>NUCLEOTIDE SEQUENCE [LARGE SCALE GENOMIC DNA]</scope>
    <source>
        <strain evidence="3">zdho120</strain>
    </source>
</reference>
<dbReference type="Gene3D" id="3.40.50.300">
    <property type="entry name" value="P-loop containing nucleotide triphosphate hydrolases"/>
    <property type="match status" value="1"/>
</dbReference>
<dbReference type="SUPFAM" id="SSF52540">
    <property type="entry name" value="P-loop containing nucleoside triphosphate hydrolases"/>
    <property type="match status" value="2"/>
</dbReference>
<organism evidence="2 3">
    <name type="scientific">Phytophthora megakarya</name>
    <dbReference type="NCBI Taxonomy" id="4795"/>
    <lineage>
        <taxon>Eukaryota</taxon>
        <taxon>Sar</taxon>
        <taxon>Stramenopiles</taxon>
        <taxon>Oomycota</taxon>
        <taxon>Peronosporomycetes</taxon>
        <taxon>Peronosporales</taxon>
        <taxon>Peronosporaceae</taxon>
        <taxon>Phytophthora</taxon>
    </lineage>
</organism>
<name>A0A225VTK8_9STRA</name>
<dbReference type="PANTHER" id="PTHR33129">
    <property type="entry name" value="PROTEIN KINASE DOMAIN-CONTAINING PROTEIN-RELATED"/>
    <property type="match status" value="1"/>
</dbReference>
<dbReference type="AlphaFoldDB" id="A0A225VTK8"/>
<keyword evidence="1" id="KW-0472">Membrane</keyword>
<keyword evidence="3" id="KW-1185">Reference proteome</keyword>
<dbReference type="Proteomes" id="UP000198211">
    <property type="component" value="Unassembled WGS sequence"/>
</dbReference>
<comment type="caution">
    <text evidence="2">The sequence shown here is derived from an EMBL/GenBank/DDBJ whole genome shotgun (WGS) entry which is preliminary data.</text>
</comment>
<gene>
    <name evidence="2" type="ORF">PHMEG_00018766</name>
</gene>